<dbReference type="STRING" id="697281.Mahau_2558"/>
<evidence type="ECO:0000313" key="1">
    <source>
        <dbReference type="EMBL" id="AEE97704.1"/>
    </source>
</evidence>
<reference evidence="2" key="1">
    <citation type="submission" date="2010-11" db="EMBL/GenBank/DDBJ databases">
        <title>The complete genome of Mahella australiensis DSM 15567.</title>
        <authorList>
            <consortium name="US DOE Joint Genome Institute (JGI-PGF)"/>
            <person name="Lucas S."/>
            <person name="Copeland A."/>
            <person name="Lapidus A."/>
            <person name="Bruce D."/>
            <person name="Goodwin L."/>
            <person name="Pitluck S."/>
            <person name="Kyrpides N."/>
            <person name="Mavromatis K."/>
            <person name="Pagani I."/>
            <person name="Ivanova N."/>
            <person name="Teshima H."/>
            <person name="Brettin T."/>
            <person name="Detter J.C."/>
            <person name="Han C."/>
            <person name="Tapia R."/>
            <person name="Land M."/>
            <person name="Hauser L."/>
            <person name="Markowitz V."/>
            <person name="Cheng J.-F."/>
            <person name="Hugenholtz P."/>
            <person name="Woyke T."/>
            <person name="Wu D."/>
            <person name="Spring S."/>
            <person name="Pukall R."/>
            <person name="Steenblock K."/>
            <person name="Schneider S."/>
            <person name="Klenk H.-P."/>
            <person name="Eisen J.A."/>
        </authorList>
    </citation>
    <scope>NUCLEOTIDE SEQUENCE [LARGE SCALE GENOMIC DNA]</scope>
    <source>
        <strain evidence="2">DSM 15567 / CIP 107919 / 50-1 BON</strain>
    </source>
</reference>
<dbReference type="Pfam" id="PF18954">
    <property type="entry name" value="DUF5697"/>
    <property type="match status" value="1"/>
</dbReference>
<organism evidence="1 2">
    <name type="scientific">Mahella australiensis (strain DSM 15567 / CIP 107919 / 50-1 BON)</name>
    <dbReference type="NCBI Taxonomy" id="697281"/>
    <lineage>
        <taxon>Bacteria</taxon>
        <taxon>Bacillati</taxon>
        <taxon>Bacillota</taxon>
        <taxon>Clostridia</taxon>
        <taxon>Thermoanaerobacterales</taxon>
        <taxon>Thermoanaerobacterales Family IV. Incertae Sedis</taxon>
        <taxon>Mahella</taxon>
    </lineage>
</organism>
<dbReference type="EMBL" id="CP002360">
    <property type="protein sequence ID" value="AEE97704.1"/>
    <property type="molecule type" value="Genomic_DNA"/>
</dbReference>
<dbReference type="KEGG" id="mas:Mahau_2558"/>
<reference evidence="1 2" key="2">
    <citation type="journal article" date="2011" name="Stand. Genomic Sci.">
        <title>Complete genome sequence of Mahella australiensis type strain (50-1 BON).</title>
        <authorList>
            <person name="Sikorski J."/>
            <person name="Teshima H."/>
            <person name="Nolan M."/>
            <person name="Lucas S."/>
            <person name="Hammon N."/>
            <person name="Deshpande S."/>
            <person name="Cheng J.F."/>
            <person name="Pitluck S."/>
            <person name="Liolios K."/>
            <person name="Pagani I."/>
            <person name="Ivanova N."/>
            <person name="Huntemann M."/>
            <person name="Mavromatis K."/>
            <person name="Ovchinikova G."/>
            <person name="Pati A."/>
            <person name="Tapia R."/>
            <person name="Han C."/>
            <person name="Goodwin L."/>
            <person name="Chen A."/>
            <person name="Palaniappan K."/>
            <person name="Land M."/>
            <person name="Hauser L."/>
            <person name="Ngatchou-Djao O.D."/>
            <person name="Rohde M."/>
            <person name="Pukall R."/>
            <person name="Spring S."/>
            <person name="Abt B."/>
            <person name="Goker M."/>
            <person name="Detter J.C."/>
            <person name="Woyke T."/>
            <person name="Bristow J."/>
            <person name="Markowitz V."/>
            <person name="Hugenholtz P."/>
            <person name="Eisen J.A."/>
            <person name="Kyrpides N.C."/>
            <person name="Klenk H.P."/>
            <person name="Lapidus A."/>
        </authorList>
    </citation>
    <scope>NUCLEOTIDE SEQUENCE [LARGE SCALE GENOMIC DNA]</scope>
    <source>
        <strain evidence="2">DSM 15567 / CIP 107919 / 50-1 BON</strain>
    </source>
</reference>
<sequence length="166" mass="19503">MVYVQSDREKRIISFIQEYRTVTARQIKDFTGASDKLLDRITHTHRIQKDGDVYYVGHQPDMNMIKAMAVLIHFKKDIEWHLRADFPFYITFYMHNKTFDVTLIKSGEEAMMSAAINRAQHVERIIAAVEDINSIKQLDINIPVRYCTIDPVTFYVMRNGNIETEQ</sequence>
<evidence type="ECO:0000313" key="2">
    <source>
        <dbReference type="Proteomes" id="UP000008457"/>
    </source>
</evidence>
<name>F3ZY08_MAHA5</name>
<protein>
    <submittedName>
        <fullName evidence="1">Uncharacterized protein</fullName>
    </submittedName>
</protein>
<proteinExistence type="predicted"/>
<dbReference type="AlphaFoldDB" id="F3ZY08"/>
<dbReference type="OrthoDB" id="1930159at2"/>
<dbReference type="InterPro" id="IPR043752">
    <property type="entry name" value="DUF5697"/>
</dbReference>
<accession>F3ZY08</accession>
<dbReference type="HOGENOM" id="CLU_1600729_0_0_9"/>
<dbReference type="Proteomes" id="UP000008457">
    <property type="component" value="Chromosome"/>
</dbReference>
<gene>
    <name evidence="1" type="ordered locus">Mahau_2558</name>
</gene>
<dbReference type="RefSeq" id="WP_013782127.1">
    <property type="nucleotide sequence ID" value="NC_015520.1"/>
</dbReference>
<keyword evidence="2" id="KW-1185">Reference proteome</keyword>